<dbReference type="InterPro" id="IPR045735">
    <property type="entry name" value="Spore_III_AA_AAA+_ATPase"/>
</dbReference>
<dbReference type="PANTHER" id="PTHR20953">
    <property type="entry name" value="KINASE-RELATED"/>
    <property type="match status" value="1"/>
</dbReference>
<dbReference type="PANTHER" id="PTHR20953:SF3">
    <property type="entry name" value="P-LOOP CONTAINING NUCLEOSIDE TRIPHOSPHATE HYDROLASES SUPERFAMILY PROTEIN"/>
    <property type="match status" value="1"/>
</dbReference>
<sequence length="302" mass="33240">MLEFLTDNLHLALNNVNMKLVYELRIRANKPVVLNYGGKYTFLGARGLTENIGNALVASYADIEKIIYRASEFSVYSVTEQLRQGFLTGAGGERIGLAGVFVYENGSTFTVKEVTSLNIRVPHEIRGCGEAIYRNCFAKGPASALLLSAPGRGKTTILRDLARLISSHHLINILINDERNEICASYKDFSLDTGAFTDVIRYTYKRDALSSAVRAMRPDLIVTDEIVSEDEIDTIASCVRGGVEVIASAHCKDLESLRRSALFSRALRERLFAYYIVLSAEGIGKVEGIYGPDLQPIAGRAC</sequence>
<reference evidence="4" key="2">
    <citation type="submission" date="2021-04" db="EMBL/GenBank/DDBJ databases">
        <authorList>
            <person name="Gilroy R."/>
        </authorList>
    </citation>
    <scope>NUCLEOTIDE SEQUENCE</scope>
    <source>
        <strain evidence="4">1345</strain>
    </source>
</reference>
<dbReference type="Proteomes" id="UP000886750">
    <property type="component" value="Unassembled WGS sequence"/>
</dbReference>
<evidence type="ECO:0000256" key="2">
    <source>
        <dbReference type="ARBA" id="ARBA00022840"/>
    </source>
</evidence>
<evidence type="ECO:0000256" key="1">
    <source>
        <dbReference type="ARBA" id="ARBA00022741"/>
    </source>
</evidence>
<keyword evidence="1" id="KW-0547">Nucleotide-binding</keyword>
<proteinExistence type="predicted"/>
<dbReference type="SUPFAM" id="SSF52540">
    <property type="entry name" value="P-loop containing nucleoside triphosphate hydrolases"/>
    <property type="match status" value="1"/>
</dbReference>
<comment type="caution">
    <text evidence="4">The sequence shown here is derived from an EMBL/GenBank/DDBJ whole genome shotgun (WGS) entry which is preliminary data.</text>
</comment>
<dbReference type="EMBL" id="DXCQ01000028">
    <property type="protein sequence ID" value="HIY96779.1"/>
    <property type="molecule type" value="Genomic_DNA"/>
</dbReference>
<feature type="domain" description="Stage III sporulation protein AA AAA+ ATPase" evidence="3">
    <location>
        <begin position="15"/>
        <end position="290"/>
    </location>
</feature>
<dbReference type="InterPro" id="IPR027417">
    <property type="entry name" value="P-loop_NTPase"/>
</dbReference>
<reference evidence="4" key="1">
    <citation type="journal article" date="2021" name="PeerJ">
        <title>Extensive microbial diversity within the chicken gut microbiome revealed by metagenomics and culture.</title>
        <authorList>
            <person name="Gilroy R."/>
            <person name="Ravi A."/>
            <person name="Getino M."/>
            <person name="Pursley I."/>
            <person name="Horton D.L."/>
            <person name="Alikhan N.F."/>
            <person name="Baker D."/>
            <person name="Gharbi K."/>
            <person name="Hall N."/>
            <person name="Watson M."/>
            <person name="Adriaenssens E.M."/>
            <person name="Foster-Nyarko E."/>
            <person name="Jarju S."/>
            <person name="Secka A."/>
            <person name="Antonio M."/>
            <person name="Oren A."/>
            <person name="Chaudhuri R.R."/>
            <person name="La Ragione R."/>
            <person name="Hildebrand F."/>
            <person name="Pallen M.J."/>
        </authorList>
    </citation>
    <scope>NUCLEOTIDE SEQUENCE</scope>
    <source>
        <strain evidence="4">1345</strain>
    </source>
</reference>
<dbReference type="GO" id="GO:0005524">
    <property type="term" value="F:ATP binding"/>
    <property type="evidence" value="ECO:0007669"/>
    <property type="project" value="UniProtKB-KW"/>
</dbReference>
<accession>A0A9D2CR63</accession>
<evidence type="ECO:0000313" key="4">
    <source>
        <dbReference type="EMBL" id="HIY96779.1"/>
    </source>
</evidence>
<protein>
    <recommendedName>
        <fullName evidence="3">Stage III sporulation protein AA AAA+ ATPase domain-containing protein</fullName>
    </recommendedName>
</protein>
<gene>
    <name evidence="4" type="ORF">H9729_03750</name>
</gene>
<evidence type="ECO:0000259" key="3">
    <source>
        <dbReference type="Pfam" id="PF19568"/>
    </source>
</evidence>
<dbReference type="Pfam" id="PF19568">
    <property type="entry name" value="Spore_III_AA"/>
    <property type="match status" value="1"/>
</dbReference>
<evidence type="ECO:0000313" key="5">
    <source>
        <dbReference type="Proteomes" id="UP000886750"/>
    </source>
</evidence>
<keyword evidence="2" id="KW-0067">ATP-binding</keyword>
<name>A0A9D2CR63_9FIRM</name>
<dbReference type="Gene3D" id="3.40.50.300">
    <property type="entry name" value="P-loop containing nucleotide triphosphate hydrolases"/>
    <property type="match status" value="1"/>
</dbReference>
<dbReference type="AlphaFoldDB" id="A0A9D2CR63"/>
<organism evidence="4 5">
    <name type="scientific">Candidatus Borkfalkia excrementigallinarum</name>
    <dbReference type="NCBI Taxonomy" id="2838506"/>
    <lineage>
        <taxon>Bacteria</taxon>
        <taxon>Bacillati</taxon>
        <taxon>Bacillota</taxon>
        <taxon>Clostridia</taxon>
        <taxon>Christensenellales</taxon>
        <taxon>Christensenellaceae</taxon>
        <taxon>Candidatus Borkfalkia</taxon>
    </lineage>
</organism>